<feature type="transmembrane region" description="Helical" evidence="9">
    <location>
        <begin position="50"/>
        <end position="72"/>
    </location>
</feature>
<reference evidence="10 11" key="1">
    <citation type="submission" date="2024-01" db="EMBL/GenBank/DDBJ databases">
        <title>Genome assemblies of Stephania.</title>
        <authorList>
            <person name="Yang L."/>
        </authorList>
    </citation>
    <scope>NUCLEOTIDE SEQUENCE [LARGE SCALE GENOMIC DNA]</scope>
    <source>
        <strain evidence="10">JXDWG</strain>
        <tissue evidence="10">Leaf</tissue>
    </source>
</reference>
<dbReference type="Proteomes" id="UP001419268">
    <property type="component" value="Unassembled WGS sequence"/>
</dbReference>
<dbReference type="InterPro" id="IPR019367">
    <property type="entry name" value="PDZ-binding_CRIPT"/>
</dbReference>
<comment type="subcellular location">
    <subcellularLocation>
        <location evidence="1">Cytoplasm</location>
    </subcellularLocation>
</comment>
<evidence type="ECO:0000256" key="4">
    <source>
        <dbReference type="ARBA" id="ARBA00022490"/>
    </source>
</evidence>
<dbReference type="GO" id="GO:0008017">
    <property type="term" value="F:microtubule binding"/>
    <property type="evidence" value="ECO:0007669"/>
    <property type="project" value="TreeGrafter"/>
</dbReference>
<proteinExistence type="inferred from homology"/>
<dbReference type="Pfam" id="PF10235">
    <property type="entry name" value="Cript"/>
    <property type="match status" value="1"/>
</dbReference>
<name>A0AAP0EF27_9MAGN</name>
<dbReference type="GO" id="GO:0005681">
    <property type="term" value="C:spliceosomal complex"/>
    <property type="evidence" value="ECO:0007669"/>
    <property type="project" value="UniProtKB-KW"/>
</dbReference>
<dbReference type="EMBL" id="JBBNAG010000012">
    <property type="protein sequence ID" value="KAK9089642.1"/>
    <property type="molecule type" value="Genomic_DNA"/>
</dbReference>
<keyword evidence="9" id="KW-0472">Membrane</keyword>
<keyword evidence="4" id="KW-0963">Cytoplasm</keyword>
<keyword evidence="9" id="KW-1133">Transmembrane helix</keyword>
<organism evidence="10 11">
    <name type="scientific">Stephania cephalantha</name>
    <dbReference type="NCBI Taxonomy" id="152367"/>
    <lineage>
        <taxon>Eukaryota</taxon>
        <taxon>Viridiplantae</taxon>
        <taxon>Streptophyta</taxon>
        <taxon>Embryophyta</taxon>
        <taxon>Tracheophyta</taxon>
        <taxon>Spermatophyta</taxon>
        <taxon>Magnoliopsida</taxon>
        <taxon>Ranunculales</taxon>
        <taxon>Menispermaceae</taxon>
        <taxon>Menispermoideae</taxon>
        <taxon>Cissampelideae</taxon>
        <taxon>Stephania</taxon>
    </lineage>
</organism>
<keyword evidence="5" id="KW-0507">mRNA processing</keyword>
<dbReference type="PANTHER" id="PTHR11805">
    <property type="entry name" value="CYSTEINE-RICH PDZ-BINDING PROTEIN"/>
    <property type="match status" value="1"/>
</dbReference>
<sequence>MVCEKCEKKLSKVIVPDKWKEGASNTNESGGRKINENKLLSKKNSLARQVIILQICATSCLLVMVISLKVYWQWNCLWGLSGNIDDNMPSKFTKMVNTVTPVLILKVSAPCVVNKYWIPNITSKAMSDAAQKQRQNH</sequence>
<keyword evidence="9" id="KW-0812">Transmembrane</keyword>
<dbReference type="GO" id="GO:0005737">
    <property type="term" value="C:cytoplasm"/>
    <property type="evidence" value="ECO:0007669"/>
    <property type="project" value="UniProtKB-SubCell"/>
</dbReference>
<evidence type="ECO:0000256" key="3">
    <source>
        <dbReference type="ARBA" id="ARBA00018615"/>
    </source>
</evidence>
<accession>A0AAP0EF27</accession>
<comment type="caution">
    <text evidence="10">The sequence shown here is derived from an EMBL/GenBank/DDBJ whole genome shotgun (WGS) entry which is preliminary data.</text>
</comment>
<keyword evidence="7" id="KW-0508">mRNA splicing</keyword>
<evidence type="ECO:0000256" key="8">
    <source>
        <dbReference type="ARBA" id="ARBA00032518"/>
    </source>
</evidence>
<comment type="similarity">
    <text evidence="2">Belongs to the CRIPT family.</text>
</comment>
<dbReference type="AlphaFoldDB" id="A0AAP0EF27"/>
<dbReference type="GO" id="GO:0031122">
    <property type="term" value="P:cytoplasmic microtubule organization"/>
    <property type="evidence" value="ECO:0007669"/>
    <property type="project" value="TreeGrafter"/>
</dbReference>
<dbReference type="PANTHER" id="PTHR11805:SF1">
    <property type="entry name" value="CYSTEINE-RICH PDZ-BINDING PROTEIN"/>
    <property type="match status" value="1"/>
</dbReference>
<protein>
    <recommendedName>
        <fullName evidence="3">Cysteine-rich PDZ-binding protein</fullName>
    </recommendedName>
    <alternativeName>
        <fullName evidence="8">Cysteine-rich interactor of PDZ three</fullName>
    </alternativeName>
</protein>
<evidence type="ECO:0000256" key="9">
    <source>
        <dbReference type="SAM" id="Phobius"/>
    </source>
</evidence>
<dbReference type="GO" id="GO:0006397">
    <property type="term" value="P:mRNA processing"/>
    <property type="evidence" value="ECO:0007669"/>
    <property type="project" value="UniProtKB-KW"/>
</dbReference>
<evidence type="ECO:0000256" key="2">
    <source>
        <dbReference type="ARBA" id="ARBA00009021"/>
    </source>
</evidence>
<gene>
    <name evidence="10" type="ORF">Scep_028724</name>
</gene>
<evidence type="ECO:0000256" key="1">
    <source>
        <dbReference type="ARBA" id="ARBA00004496"/>
    </source>
</evidence>
<keyword evidence="6" id="KW-0747">Spliceosome</keyword>
<keyword evidence="11" id="KW-1185">Reference proteome</keyword>
<dbReference type="GO" id="GO:0008380">
    <property type="term" value="P:RNA splicing"/>
    <property type="evidence" value="ECO:0007669"/>
    <property type="project" value="UniProtKB-KW"/>
</dbReference>
<evidence type="ECO:0000313" key="10">
    <source>
        <dbReference type="EMBL" id="KAK9089642.1"/>
    </source>
</evidence>
<evidence type="ECO:0000256" key="5">
    <source>
        <dbReference type="ARBA" id="ARBA00022664"/>
    </source>
</evidence>
<evidence type="ECO:0000313" key="11">
    <source>
        <dbReference type="Proteomes" id="UP001419268"/>
    </source>
</evidence>
<evidence type="ECO:0000256" key="6">
    <source>
        <dbReference type="ARBA" id="ARBA00022728"/>
    </source>
</evidence>
<evidence type="ECO:0000256" key="7">
    <source>
        <dbReference type="ARBA" id="ARBA00023187"/>
    </source>
</evidence>